<protein>
    <recommendedName>
        <fullName evidence="3">Core-binding (CB) domain-containing protein</fullName>
    </recommendedName>
</protein>
<evidence type="ECO:0000313" key="1">
    <source>
        <dbReference type="EMBL" id="MBB1124432.1"/>
    </source>
</evidence>
<proteinExistence type="predicted"/>
<comment type="caution">
    <text evidence="1">The sequence shown here is derived from an EMBL/GenBank/DDBJ whole genome shotgun (WGS) entry which is preliminary data.</text>
</comment>
<dbReference type="EMBL" id="JACIVD010000075">
    <property type="protein sequence ID" value="MBB1124432.1"/>
    <property type="molecule type" value="Genomic_DNA"/>
</dbReference>
<reference evidence="1 2" key="1">
    <citation type="submission" date="2020-07" db="EMBL/GenBank/DDBJ databases">
        <title>Description of Limosilactobacillus balticus sp. nov., Limosilactobacillus agrestis sp. nov., Limosilactobacillus albertensis sp. nov., Limosilactobacillus rudii sp. nov., Limosilactobacillus fastidiosus sp. nov., five novel Limosilactobacillus species isolated from the vertebrate gastrointestinal tract, and proposal of 6 subspecies of Limosilactobacillus reuteri adapted to the gastrointestinal tract of specific vertebrate hosts.</title>
        <authorList>
            <person name="Li F."/>
            <person name="Cheng C."/>
            <person name="Zheng J."/>
            <person name="Quevedo R.M."/>
            <person name="Li J."/>
            <person name="Roos S."/>
            <person name="Gaenzle M.G."/>
            <person name="Walter J."/>
        </authorList>
    </citation>
    <scope>NUCLEOTIDE SEQUENCE [LARGE SCALE GENOMIC DNA]</scope>
    <source>
        <strain evidence="1 2">Lr3000</strain>
    </source>
</reference>
<organism evidence="1 2">
    <name type="scientific">Limosilactobacillus albertensis</name>
    <dbReference type="NCBI Taxonomy" id="2759752"/>
    <lineage>
        <taxon>Bacteria</taxon>
        <taxon>Bacillati</taxon>
        <taxon>Bacillota</taxon>
        <taxon>Bacilli</taxon>
        <taxon>Lactobacillales</taxon>
        <taxon>Lactobacillaceae</taxon>
        <taxon>Limosilactobacillus</taxon>
    </lineage>
</organism>
<dbReference type="AlphaFoldDB" id="A0A839HDH8"/>
<name>A0A839HDH8_9LACO</name>
<dbReference type="Proteomes" id="UP000547628">
    <property type="component" value="Unassembled WGS sequence"/>
</dbReference>
<accession>A0A839HDH8</accession>
<gene>
    <name evidence="1" type="ORF">H5S41_10850</name>
</gene>
<sequence>MSKNLNLQNTINQIKYIQNHQESLLKLDPNQYDRQVAKLSILNQKLIDAFIITITDKYTEKTVKKHQRNLTFFLNEYLAYHLETIFGEEILDLEYPITKGFTTTEMRETKTALKKFYRFLLDQQLITTEMADQVVDTLNSQLTLKEIRQSLRKENEYLKKMVSAAQPVFSETTDELIKNYFAAFANLYGRISCDQAYRIICRQNPELKLASTKFVDLAERLTYQSDELNFLVDQSQAQPQIIHHTLLSHPDKLMWLSDQTMGMPFAILRKSKLLKYAENEYFEPSPSLKALMNFYQDVLEIPKKEIEKYVKITVSIIRTWTDDKISGIYSTVNDALLDDGYGCVNREMLEEFIQVLINLYNDTPRWVLRGFAPSQSRMQTNAFELLDGQKNLNKRLIRLIKSAQVDPLEIVLYLLGNSNIDKDTSNRLQQQIINLDIPSLD</sequence>
<evidence type="ECO:0008006" key="3">
    <source>
        <dbReference type="Google" id="ProtNLM"/>
    </source>
</evidence>
<dbReference type="RefSeq" id="WP_182603322.1">
    <property type="nucleotide sequence ID" value="NZ_JACIVD010000075.1"/>
</dbReference>
<evidence type="ECO:0000313" key="2">
    <source>
        <dbReference type="Proteomes" id="UP000547628"/>
    </source>
</evidence>